<evidence type="ECO:0000259" key="5">
    <source>
        <dbReference type="SMART" id="SM00744"/>
    </source>
</evidence>
<sequence length="153" mass="17164">MEAKANAQPTPISTELSSSSSIPNAAGEDDFEMKLYSMPVPDFMFNINNSDDGEVDEKIPVAEAICRVCFDVLEVNNVIKTKCKCKFTLLHEKCSIQFFQEKGKKCDVCEEEIQPIPVTLSEDHLDSTQGTRKLKKQNLKRFFSCFGLRGLSS</sequence>
<feature type="region of interest" description="Disordered" evidence="4">
    <location>
        <begin position="1"/>
        <end position="23"/>
    </location>
</feature>
<keyword evidence="2" id="KW-0863">Zinc-finger</keyword>
<keyword evidence="7" id="KW-1185">Reference proteome</keyword>
<gene>
    <name evidence="6" type="ORF">CDL12_01862</name>
</gene>
<comment type="caution">
    <text evidence="6">The sequence shown here is derived from an EMBL/GenBank/DDBJ whole genome shotgun (WGS) entry which is preliminary data.</text>
</comment>
<proteinExistence type="predicted"/>
<keyword evidence="3" id="KW-0862">Zinc</keyword>
<evidence type="ECO:0000256" key="4">
    <source>
        <dbReference type="SAM" id="MobiDB-lite"/>
    </source>
</evidence>
<dbReference type="STRING" id="429701.A0A2G9I6X0"/>
<dbReference type="InterPro" id="IPR011016">
    <property type="entry name" value="Znf_RING-CH"/>
</dbReference>
<evidence type="ECO:0000256" key="1">
    <source>
        <dbReference type="ARBA" id="ARBA00022723"/>
    </source>
</evidence>
<evidence type="ECO:0000256" key="3">
    <source>
        <dbReference type="ARBA" id="ARBA00022833"/>
    </source>
</evidence>
<dbReference type="PANTHER" id="PTHR46158">
    <property type="entry name" value="OS02G0165000 PROTEIN"/>
    <property type="match status" value="1"/>
</dbReference>
<reference evidence="7" key="1">
    <citation type="journal article" date="2018" name="Gigascience">
        <title>Genome assembly of the Pink Ipe (Handroanthus impetiginosus, Bignoniaceae), a highly valued, ecologically keystone Neotropical timber forest tree.</title>
        <authorList>
            <person name="Silva-Junior O.B."/>
            <person name="Grattapaglia D."/>
            <person name="Novaes E."/>
            <person name="Collevatti R.G."/>
        </authorList>
    </citation>
    <scope>NUCLEOTIDE SEQUENCE [LARGE SCALE GENOMIC DNA]</scope>
    <source>
        <strain evidence="7">cv. UFG-1</strain>
    </source>
</reference>
<dbReference type="EMBL" id="NKXS01000244">
    <property type="protein sequence ID" value="PIN25390.1"/>
    <property type="molecule type" value="Genomic_DNA"/>
</dbReference>
<evidence type="ECO:0000313" key="7">
    <source>
        <dbReference type="Proteomes" id="UP000231279"/>
    </source>
</evidence>
<dbReference type="SUPFAM" id="SSF57850">
    <property type="entry name" value="RING/U-box"/>
    <property type="match status" value="1"/>
</dbReference>
<dbReference type="AlphaFoldDB" id="A0A2G9I6X0"/>
<evidence type="ECO:0000313" key="6">
    <source>
        <dbReference type="EMBL" id="PIN25390.1"/>
    </source>
</evidence>
<evidence type="ECO:0000256" key="2">
    <source>
        <dbReference type="ARBA" id="ARBA00022771"/>
    </source>
</evidence>
<dbReference type="Gene3D" id="3.30.40.10">
    <property type="entry name" value="Zinc/RING finger domain, C3HC4 (zinc finger)"/>
    <property type="match status" value="1"/>
</dbReference>
<dbReference type="Proteomes" id="UP000231279">
    <property type="component" value="Unassembled WGS sequence"/>
</dbReference>
<dbReference type="GO" id="GO:0008270">
    <property type="term" value="F:zinc ion binding"/>
    <property type="evidence" value="ECO:0007669"/>
    <property type="project" value="UniProtKB-KW"/>
</dbReference>
<protein>
    <recommendedName>
        <fullName evidence="5">RING-CH-type domain-containing protein</fullName>
    </recommendedName>
</protein>
<dbReference type="InterPro" id="IPR013083">
    <property type="entry name" value="Znf_RING/FYVE/PHD"/>
</dbReference>
<organism evidence="6 7">
    <name type="scientific">Handroanthus impetiginosus</name>
    <dbReference type="NCBI Taxonomy" id="429701"/>
    <lineage>
        <taxon>Eukaryota</taxon>
        <taxon>Viridiplantae</taxon>
        <taxon>Streptophyta</taxon>
        <taxon>Embryophyta</taxon>
        <taxon>Tracheophyta</taxon>
        <taxon>Spermatophyta</taxon>
        <taxon>Magnoliopsida</taxon>
        <taxon>eudicotyledons</taxon>
        <taxon>Gunneridae</taxon>
        <taxon>Pentapetalae</taxon>
        <taxon>asterids</taxon>
        <taxon>lamiids</taxon>
        <taxon>Lamiales</taxon>
        <taxon>Bignoniaceae</taxon>
        <taxon>Crescentiina</taxon>
        <taxon>Tabebuia alliance</taxon>
        <taxon>Handroanthus</taxon>
    </lineage>
</organism>
<feature type="domain" description="RING-CH-type" evidence="5">
    <location>
        <begin position="65"/>
        <end position="110"/>
    </location>
</feature>
<keyword evidence="1" id="KW-0479">Metal-binding</keyword>
<accession>A0A2G9I6X0</accession>
<name>A0A2G9I6X0_9LAMI</name>
<dbReference type="PANTHER" id="PTHR46158:SF11">
    <property type="entry name" value="ZINC FINGER PROTEIN"/>
    <property type="match status" value="1"/>
</dbReference>
<feature type="compositionally biased region" description="Polar residues" evidence="4">
    <location>
        <begin position="7"/>
        <end position="16"/>
    </location>
</feature>
<dbReference type="SMART" id="SM00744">
    <property type="entry name" value="RINGv"/>
    <property type="match status" value="1"/>
</dbReference>